<organism evidence="1 2">
    <name type="scientific">Melia azedarach</name>
    <name type="common">Chinaberry tree</name>
    <dbReference type="NCBI Taxonomy" id="155640"/>
    <lineage>
        <taxon>Eukaryota</taxon>
        <taxon>Viridiplantae</taxon>
        <taxon>Streptophyta</taxon>
        <taxon>Embryophyta</taxon>
        <taxon>Tracheophyta</taxon>
        <taxon>Spermatophyta</taxon>
        <taxon>Magnoliopsida</taxon>
        <taxon>eudicotyledons</taxon>
        <taxon>Gunneridae</taxon>
        <taxon>Pentapetalae</taxon>
        <taxon>rosids</taxon>
        <taxon>malvids</taxon>
        <taxon>Sapindales</taxon>
        <taxon>Meliaceae</taxon>
        <taxon>Melia</taxon>
    </lineage>
</organism>
<evidence type="ECO:0000313" key="1">
    <source>
        <dbReference type="EMBL" id="KAJ4728551.1"/>
    </source>
</evidence>
<keyword evidence="2" id="KW-1185">Reference proteome</keyword>
<gene>
    <name evidence="1" type="ORF">OWV82_001462</name>
</gene>
<dbReference type="EMBL" id="CM051394">
    <property type="protein sequence ID" value="KAJ4728551.1"/>
    <property type="molecule type" value="Genomic_DNA"/>
</dbReference>
<accession>A0ACC1YYK0</accession>
<comment type="caution">
    <text evidence="1">The sequence shown here is derived from an EMBL/GenBank/DDBJ whole genome shotgun (WGS) entry which is preliminary data.</text>
</comment>
<proteinExistence type="predicted"/>
<dbReference type="Proteomes" id="UP001164539">
    <property type="component" value="Chromosome 1"/>
</dbReference>
<evidence type="ECO:0000313" key="2">
    <source>
        <dbReference type="Proteomes" id="UP001164539"/>
    </source>
</evidence>
<reference evidence="1 2" key="1">
    <citation type="journal article" date="2023" name="Science">
        <title>Complex scaffold remodeling in plant triterpene biosynthesis.</title>
        <authorList>
            <person name="De La Pena R."/>
            <person name="Hodgson H."/>
            <person name="Liu J.C."/>
            <person name="Stephenson M.J."/>
            <person name="Martin A.C."/>
            <person name="Owen C."/>
            <person name="Harkess A."/>
            <person name="Leebens-Mack J."/>
            <person name="Jimenez L.E."/>
            <person name="Osbourn A."/>
            <person name="Sattely E.S."/>
        </authorList>
    </citation>
    <scope>NUCLEOTIDE SEQUENCE [LARGE SCALE GENOMIC DNA]</scope>
    <source>
        <strain evidence="2">cv. JPN11</strain>
        <tissue evidence="1">Leaf</tissue>
    </source>
</reference>
<protein>
    <submittedName>
        <fullName evidence="1">Activating signal cointegrator 1</fullName>
    </submittedName>
</protein>
<sequence>MRNQGNLRNPCLTMHQPWASLLVYGIKRIEGRSWPSPIRGRLWIHAASKAPEEGTIKAMEDFYREIYAVNGVTDLKFPEHYPVSRLLGCVEVVGCVRGEELANWEVLPEGVRLEGQTDFCWLCENPQKLLVPFEMRGYQGVYNLEKKIYEAAVRGLTPVKGPMPVKFPLPNAQDPFSLKPGSISVHVPDNKPSTMDKSSTLHAAIAGARAAATQFNKKNQDFQGNDIQSGKRYSLGSQSKNKSLDDDGSNEGTSTSVENEQNNLVEHVESSSHNQPCGHLKQDLGAPSRIFAAAVKGLKPS</sequence>
<name>A0ACC1YYK0_MELAZ</name>